<feature type="region of interest" description="Disordered" evidence="1">
    <location>
        <begin position="1"/>
        <end position="297"/>
    </location>
</feature>
<evidence type="ECO:0000313" key="2">
    <source>
        <dbReference type="Proteomes" id="UP000515135"/>
    </source>
</evidence>
<feature type="compositionally biased region" description="Polar residues" evidence="1">
    <location>
        <begin position="71"/>
        <end position="94"/>
    </location>
</feature>
<evidence type="ECO:0000313" key="3">
    <source>
        <dbReference type="RefSeq" id="XP_019633341.1"/>
    </source>
</evidence>
<feature type="compositionally biased region" description="Basic and acidic residues" evidence="1">
    <location>
        <begin position="148"/>
        <end position="172"/>
    </location>
</feature>
<feature type="compositionally biased region" description="Basic and acidic residues" evidence="1">
    <location>
        <begin position="95"/>
        <end position="106"/>
    </location>
</feature>
<accession>A0A6P4ZUR9</accession>
<dbReference type="KEGG" id="bbel:109476763"/>
<dbReference type="RefSeq" id="XP_019633341.1">
    <property type="nucleotide sequence ID" value="XM_019777782.1"/>
</dbReference>
<reference evidence="3" key="1">
    <citation type="submission" date="2025-08" db="UniProtKB">
        <authorList>
            <consortium name="RefSeq"/>
        </authorList>
    </citation>
    <scope>IDENTIFICATION</scope>
    <source>
        <tissue evidence="3">Gonad</tissue>
    </source>
</reference>
<keyword evidence="2" id="KW-1185">Reference proteome</keyword>
<feature type="compositionally biased region" description="Basic and acidic residues" evidence="1">
    <location>
        <begin position="206"/>
        <end position="218"/>
    </location>
</feature>
<proteinExistence type="predicted"/>
<gene>
    <name evidence="3" type="primary">LOC109476763</name>
</gene>
<feature type="compositionally biased region" description="Basic and acidic residues" evidence="1">
    <location>
        <begin position="227"/>
        <end position="252"/>
    </location>
</feature>
<feature type="compositionally biased region" description="Polar residues" evidence="1">
    <location>
        <begin position="35"/>
        <end position="59"/>
    </location>
</feature>
<feature type="compositionally biased region" description="Basic and acidic residues" evidence="1">
    <location>
        <begin position="1"/>
        <end position="34"/>
    </location>
</feature>
<dbReference type="GeneID" id="109476763"/>
<feature type="compositionally biased region" description="Basic residues" evidence="1">
    <location>
        <begin position="277"/>
        <end position="295"/>
    </location>
</feature>
<dbReference type="AlphaFoldDB" id="A0A6P4ZUR9"/>
<sequence>MATSLEKETRTEALKPKQQQQKRDVMVTDAKSQEAQENGTASVNSTVGQHENNTAVLSRTQHRGTAGVDSTIRTATANSTPKISSTNKTTSAVTDNKDTAIGEEPKASSGAAKTSTSEKGVLRTETIKNSENSSEKMQKEKHTGKHVTFLEEKNVGRGTDDDLQPELDRPEAQDSVPHISEVQKKIASQKGPGVFNDSFKTPSQRSGKEEKTDLKPQDGRATLQSRENAENSSTERRVEEGNERADGKRDVSRSNPVIVEIRGEKRGRSDSVDTKPGKRSKTHKQKTKGGRHGKLKFPANLDVDSFLSKIHNGS</sequence>
<evidence type="ECO:0000256" key="1">
    <source>
        <dbReference type="SAM" id="MobiDB-lite"/>
    </source>
</evidence>
<feature type="compositionally biased region" description="Basic and acidic residues" evidence="1">
    <location>
        <begin position="261"/>
        <end position="276"/>
    </location>
</feature>
<name>A0A6P4ZUR9_BRABE</name>
<feature type="compositionally biased region" description="Basic and acidic residues" evidence="1">
    <location>
        <begin position="120"/>
        <end position="141"/>
    </location>
</feature>
<organism evidence="2 3">
    <name type="scientific">Branchiostoma belcheri</name>
    <name type="common">Amphioxus</name>
    <dbReference type="NCBI Taxonomy" id="7741"/>
    <lineage>
        <taxon>Eukaryota</taxon>
        <taxon>Metazoa</taxon>
        <taxon>Chordata</taxon>
        <taxon>Cephalochordata</taxon>
        <taxon>Leptocardii</taxon>
        <taxon>Amphioxiformes</taxon>
        <taxon>Branchiostomatidae</taxon>
        <taxon>Branchiostoma</taxon>
    </lineage>
</organism>
<dbReference type="Proteomes" id="UP000515135">
    <property type="component" value="Unplaced"/>
</dbReference>
<feature type="compositionally biased region" description="Low complexity" evidence="1">
    <location>
        <begin position="107"/>
        <end position="117"/>
    </location>
</feature>
<protein>
    <submittedName>
        <fullName evidence="3">Uncharacterized protein LOC109476763</fullName>
    </submittedName>
</protein>